<evidence type="ECO:0000256" key="2">
    <source>
        <dbReference type="ARBA" id="ARBA00022475"/>
    </source>
</evidence>
<name>A0A382TPP0_9ZZZZ</name>
<keyword evidence="7" id="KW-0406">Ion transport</keyword>
<feature type="domain" description="ABC transporter" evidence="9">
    <location>
        <begin position="5"/>
        <end position="164"/>
    </location>
</feature>
<keyword evidence="5" id="KW-1278">Translocase</keyword>
<dbReference type="GO" id="GO:0016887">
    <property type="term" value="F:ATP hydrolysis activity"/>
    <property type="evidence" value="ECO:0007669"/>
    <property type="project" value="InterPro"/>
</dbReference>
<reference evidence="10" key="1">
    <citation type="submission" date="2018-05" db="EMBL/GenBank/DDBJ databases">
        <authorList>
            <person name="Lanie J.A."/>
            <person name="Ng W.-L."/>
            <person name="Kazmierczak K.M."/>
            <person name="Andrzejewski T.M."/>
            <person name="Davidsen T.M."/>
            <person name="Wayne K.J."/>
            <person name="Tettelin H."/>
            <person name="Glass J.I."/>
            <person name="Rusch D."/>
            <person name="Podicherti R."/>
            <person name="Tsui H.-C.T."/>
            <person name="Winkler M.E."/>
        </authorList>
    </citation>
    <scope>NUCLEOTIDE SEQUENCE</scope>
</reference>
<evidence type="ECO:0000256" key="4">
    <source>
        <dbReference type="ARBA" id="ARBA00022519"/>
    </source>
</evidence>
<protein>
    <recommendedName>
        <fullName evidence="9">ABC transporter domain-containing protein</fullName>
    </recommendedName>
</protein>
<dbReference type="GO" id="GO:0005524">
    <property type="term" value="F:ATP binding"/>
    <property type="evidence" value="ECO:0007669"/>
    <property type="project" value="InterPro"/>
</dbReference>
<evidence type="ECO:0000256" key="5">
    <source>
        <dbReference type="ARBA" id="ARBA00022967"/>
    </source>
</evidence>
<dbReference type="CDD" id="cd03259">
    <property type="entry name" value="ABC_Carb_Solutes_like"/>
    <property type="match status" value="1"/>
</dbReference>
<dbReference type="AlphaFoldDB" id="A0A382TPP0"/>
<keyword evidence="4" id="KW-0997">Cell inner membrane</keyword>
<dbReference type="Gene3D" id="3.40.50.300">
    <property type="entry name" value="P-loop containing nucleotide triphosphate hydrolases"/>
    <property type="match status" value="1"/>
</dbReference>
<dbReference type="InterPro" id="IPR015853">
    <property type="entry name" value="ABC_transpr_FbpC"/>
</dbReference>
<evidence type="ECO:0000256" key="6">
    <source>
        <dbReference type="ARBA" id="ARBA00023004"/>
    </source>
</evidence>
<dbReference type="PANTHER" id="PTHR42781">
    <property type="entry name" value="SPERMIDINE/PUTRESCINE IMPORT ATP-BINDING PROTEIN POTA"/>
    <property type="match status" value="1"/>
</dbReference>
<dbReference type="PROSITE" id="PS00211">
    <property type="entry name" value="ABC_TRANSPORTER_1"/>
    <property type="match status" value="1"/>
</dbReference>
<feature type="non-terminal residue" evidence="10">
    <location>
        <position position="164"/>
    </location>
</feature>
<dbReference type="InterPro" id="IPR027417">
    <property type="entry name" value="P-loop_NTPase"/>
</dbReference>
<evidence type="ECO:0000256" key="8">
    <source>
        <dbReference type="ARBA" id="ARBA00023136"/>
    </source>
</evidence>
<proteinExistence type="predicted"/>
<keyword evidence="1" id="KW-0813">Transport</keyword>
<sequence length="164" mass="18057">MEQYLSVKNINKYFGDFQALNNVSFDVKEGEFVCILGPSGCGKTTLLRVIAGLESQSEGLINQNNKDISLLPPDQRDFGIVFQSYALFPNLSVKNNISFGLKTRKQNKETIDKRVDELLKLVGLSDHINKFSSQLSGGEQQRVALARALAPSPGLLLLDEPLSA</sequence>
<accession>A0A382TPP0</accession>
<dbReference type="InterPro" id="IPR003439">
    <property type="entry name" value="ABC_transporter-like_ATP-bd"/>
</dbReference>
<keyword evidence="2" id="KW-1003">Cell membrane</keyword>
<organism evidence="10">
    <name type="scientific">marine metagenome</name>
    <dbReference type="NCBI Taxonomy" id="408172"/>
    <lineage>
        <taxon>unclassified sequences</taxon>
        <taxon>metagenomes</taxon>
        <taxon>ecological metagenomes</taxon>
    </lineage>
</organism>
<dbReference type="PANTHER" id="PTHR42781:SF5">
    <property type="entry name" value="PUTRESCINE TRANSPORT ATP-BINDING PROTEIN POTG"/>
    <property type="match status" value="1"/>
</dbReference>
<keyword evidence="8" id="KW-0472">Membrane</keyword>
<dbReference type="PROSITE" id="PS50893">
    <property type="entry name" value="ABC_TRANSPORTER_2"/>
    <property type="match status" value="1"/>
</dbReference>
<dbReference type="GO" id="GO:0016020">
    <property type="term" value="C:membrane"/>
    <property type="evidence" value="ECO:0007669"/>
    <property type="project" value="InterPro"/>
</dbReference>
<evidence type="ECO:0000313" key="10">
    <source>
        <dbReference type="EMBL" id="SVD23933.1"/>
    </source>
</evidence>
<keyword evidence="3" id="KW-0410">Iron transport</keyword>
<evidence type="ECO:0000256" key="3">
    <source>
        <dbReference type="ARBA" id="ARBA00022496"/>
    </source>
</evidence>
<evidence type="ECO:0000259" key="9">
    <source>
        <dbReference type="PROSITE" id="PS50893"/>
    </source>
</evidence>
<dbReference type="InterPro" id="IPR050093">
    <property type="entry name" value="ABC_SmlMolc_Importer"/>
</dbReference>
<keyword evidence="6" id="KW-0408">Iron</keyword>
<evidence type="ECO:0000256" key="7">
    <source>
        <dbReference type="ARBA" id="ARBA00023065"/>
    </source>
</evidence>
<dbReference type="EMBL" id="UINC01138161">
    <property type="protein sequence ID" value="SVD23933.1"/>
    <property type="molecule type" value="Genomic_DNA"/>
</dbReference>
<dbReference type="Pfam" id="PF00005">
    <property type="entry name" value="ABC_tran"/>
    <property type="match status" value="1"/>
</dbReference>
<gene>
    <name evidence="10" type="ORF">METZ01_LOCUS376787</name>
</gene>
<evidence type="ECO:0000256" key="1">
    <source>
        <dbReference type="ARBA" id="ARBA00022448"/>
    </source>
</evidence>
<dbReference type="GO" id="GO:0015408">
    <property type="term" value="F:ABC-type ferric iron transporter activity"/>
    <property type="evidence" value="ECO:0007669"/>
    <property type="project" value="InterPro"/>
</dbReference>
<dbReference type="InterPro" id="IPR017871">
    <property type="entry name" value="ABC_transporter-like_CS"/>
</dbReference>
<dbReference type="SUPFAM" id="SSF52540">
    <property type="entry name" value="P-loop containing nucleoside triphosphate hydrolases"/>
    <property type="match status" value="1"/>
</dbReference>